<keyword evidence="6" id="KW-0902">Two-component regulatory system</keyword>
<keyword evidence="8" id="KW-0472">Membrane</keyword>
<feature type="compositionally biased region" description="Basic and acidic residues" evidence="7">
    <location>
        <begin position="691"/>
        <end position="700"/>
    </location>
</feature>
<dbReference type="InterPro" id="IPR050980">
    <property type="entry name" value="2C_sensor_his_kinase"/>
</dbReference>
<keyword evidence="3" id="KW-0597">Phosphoprotein</keyword>
<dbReference type="PANTHER" id="PTHR44936:SF9">
    <property type="entry name" value="SENSOR PROTEIN CREC"/>
    <property type="match status" value="1"/>
</dbReference>
<dbReference type="GO" id="GO:0004673">
    <property type="term" value="F:protein histidine kinase activity"/>
    <property type="evidence" value="ECO:0007669"/>
    <property type="project" value="UniProtKB-EC"/>
</dbReference>
<feature type="compositionally biased region" description="Pro residues" evidence="7">
    <location>
        <begin position="666"/>
        <end position="683"/>
    </location>
</feature>
<dbReference type="Gene3D" id="6.10.340.10">
    <property type="match status" value="1"/>
</dbReference>
<evidence type="ECO:0000256" key="8">
    <source>
        <dbReference type="SAM" id="Phobius"/>
    </source>
</evidence>
<reference evidence="11" key="1">
    <citation type="submission" date="2016-10" db="EMBL/GenBank/DDBJ databases">
        <authorList>
            <person name="Varghese N."/>
            <person name="Submissions S."/>
        </authorList>
    </citation>
    <scope>NUCLEOTIDE SEQUENCE [LARGE SCALE GENOMIC DNA]</scope>
    <source>
        <strain evidence="11">CGMCC 4.3568</strain>
    </source>
</reference>
<evidence type="ECO:0000256" key="5">
    <source>
        <dbReference type="ARBA" id="ARBA00022777"/>
    </source>
</evidence>
<dbReference type="Gene3D" id="3.30.565.10">
    <property type="entry name" value="Histidine kinase-like ATPase, C-terminal domain"/>
    <property type="match status" value="1"/>
</dbReference>
<feature type="compositionally biased region" description="Pro residues" evidence="7">
    <location>
        <begin position="719"/>
        <end position="729"/>
    </location>
</feature>
<proteinExistence type="predicted"/>
<keyword evidence="8" id="KW-0812">Transmembrane</keyword>
<dbReference type="Pfam" id="PF08376">
    <property type="entry name" value="NIT"/>
    <property type="match status" value="1"/>
</dbReference>
<feature type="region of interest" description="Disordered" evidence="7">
    <location>
        <begin position="663"/>
        <end position="779"/>
    </location>
</feature>
<keyword evidence="11" id="KW-1185">Reference proteome</keyword>
<protein>
    <recommendedName>
        <fullName evidence="2">histidine kinase</fullName>
        <ecNumber evidence="2">2.7.13.3</ecNumber>
    </recommendedName>
</protein>
<dbReference type="InterPro" id="IPR036890">
    <property type="entry name" value="HATPase_C_sf"/>
</dbReference>
<accession>A0A1I1CBN9</accession>
<dbReference type="PROSITE" id="PS50109">
    <property type="entry name" value="HIS_KIN"/>
    <property type="match status" value="1"/>
</dbReference>
<dbReference type="STRING" id="490629.SAMN05216266_1256"/>
<dbReference type="Pfam" id="PF02518">
    <property type="entry name" value="HATPase_c"/>
    <property type="match status" value="1"/>
</dbReference>
<dbReference type="InterPro" id="IPR005467">
    <property type="entry name" value="His_kinase_dom"/>
</dbReference>
<dbReference type="InterPro" id="IPR013587">
    <property type="entry name" value="Nitrate/nitrite_sensing"/>
</dbReference>
<dbReference type="InterPro" id="IPR003594">
    <property type="entry name" value="HATPase_dom"/>
</dbReference>
<dbReference type="EMBL" id="FOKG01000025">
    <property type="protein sequence ID" value="SFB60081.1"/>
    <property type="molecule type" value="Genomic_DNA"/>
</dbReference>
<name>A0A1I1CBN9_9PSEU</name>
<dbReference type="SUPFAM" id="SSF55874">
    <property type="entry name" value="ATPase domain of HSP90 chaperone/DNA topoisomerase II/histidine kinase"/>
    <property type="match status" value="1"/>
</dbReference>
<organism evidence="10 11">
    <name type="scientific">Amycolatopsis marina</name>
    <dbReference type="NCBI Taxonomy" id="490629"/>
    <lineage>
        <taxon>Bacteria</taxon>
        <taxon>Bacillati</taxon>
        <taxon>Actinomycetota</taxon>
        <taxon>Actinomycetes</taxon>
        <taxon>Pseudonocardiales</taxon>
        <taxon>Pseudonocardiaceae</taxon>
        <taxon>Amycolatopsis</taxon>
    </lineage>
</organism>
<feature type="compositionally biased region" description="Basic and acidic residues" evidence="7">
    <location>
        <begin position="735"/>
        <end position="752"/>
    </location>
</feature>
<comment type="catalytic activity">
    <reaction evidence="1">
        <text>ATP + protein L-histidine = ADP + protein N-phospho-L-histidine.</text>
        <dbReference type="EC" id="2.7.13.3"/>
    </reaction>
</comment>
<evidence type="ECO:0000256" key="7">
    <source>
        <dbReference type="SAM" id="MobiDB-lite"/>
    </source>
</evidence>
<keyword evidence="4" id="KW-0808">Transferase</keyword>
<evidence type="ECO:0000256" key="4">
    <source>
        <dbReference type="ARBA" id="ARBA00022679"/>
    </source>
</evidence>
<evidence type="ECO:0000256" key="3">
    <source>
        <dbReference type="ARBA" id="ARBA00022553"/>
    </source>
</evidence>
<dbReference type="PANTHER" id="PTHR44936">
    <property type="entry name" value="SENSOR PROTEIN CREC"/>
    <property type="match status" value="1"/>
</dbReference>
<evidence type="ECO:0000313" key="10">
    <source>
        <dbReference type="EMBL" id="SFB60081.1"/>
    </source>
</evidence>
<keyword evidence="5 10" id="KW-0418">Kinase</keyword>
<feature type="transmembrane region" description="Helical" evidence="8">
    <location>
        <begin position="38"/>
        <end position="59"/>
    </location>
</feature>
<dbReference type="RefSeq" id="WP_091678016.1">
    <property type="nucleotide sequence ID" value="NZ_FOKG01000025.1"/>
</dbReference>
<dbReference type="AlphaFoldDB" id="A0A1I1CBN9"/>
<evidence type="ECO:0000313" key="11">
    <source>
        <dbReference type="Proteomes" id="UP000243799"/>
    </source>
</evidence>
<gene>
    <name evidence="10" type="ORF">SAMN05216266_1256</name>
</gene>
<feature type="region of interest" description="Disordered" evidence="7">
    <location>
        <begin position="1"/>
        <end position="23"/>
    </location>
</feature>
<dbReference type="EC" id="2.7.13.3" evidence="2"/>
<feature type="domain" description="Histidine kinase" evidence="9">
    <location>
        <begin position="552"/>
        <end position="658"/>
    </location>
</feature>
<evidence type="ECO:0000256" key="2">
    <source>
        <dbReference type="ARBA" id="ARBA00012438"/>
    </source>
</evidence>
<evidence type="ECO:0000259" key="9">
    <source>
        <dbReference type="PROSITE" id="PS50109"/>
    </source>
</evidence>
<dbReference type="SMART" id="SM00387">
    <property type="entry name" value="HATPase_c"/>
    <property type="match status" value="1"/>
</dbReference>
<feature type="region of interest" description="Disordered" evidence="7">
    <location>
        <begin position="865"/>
        <end position="889"/>
    </location>
</feature>
<evidence type="ECO:0000256" key="6">
    <source>
        <dbReference type="ARBA" id="ARBA00023012"/>
    </source>
</evidence>
<feature type="compositionally biased region" description="Acidic residues" evidence="7">
    <location>
        <begin position="763"/>
        <end position="772"/>
    </location>
</feature>
<evidence type="ECO:0000256" key="1">
    <source>
        <dbReference type="ARBA" id="ARBA00000085"/>
    </source>
</evidence>
<dbReference type="OrthoDB" id="3502710at2"/>
<dbReference type="Proteomes" id="UP000243799">
    <property type="component" value="Unassembled WGS sequence"/>
</dbReference>
<sequence length="889" mass="96771">MTRRSSRPRDGDAADPQDAGTSTGGRWRLRNWRLRTKLLAVLLIPTLTLVTLVGLRIGADLDRAEQFAEAATRVRVDDRLAAVIHELQRERDLTVRYVAAGRQGDLPGLRDQRERVDAAIGEFDREFADARARLSDTASVGFQRSEDRLGLLTGLRYSGEHSTYPAGAVLRSYSELISGLLDVGDEAASEPTDRELTRMRLAVNALARVKDQMSVKRAIVASALATGELPANQQRALLGAEAELAAARSDYTKFATAEQQRMYDDTVIGLVVDIGNGMVESVLNRAEDGEPLAGLDAGQWDVAATYTVNLAEQVQDAVLVQLRQRTDTLAGQAREAASWDAAIVLGVLLVGGMLAAIVARSLLRPLRTLRRTALDVAEHRLPAAVEEILADPDPRPEGVRQLRGVAPVPVYSREELGEVARAFDVVHGQAVRLAGEQALLRENVNSMFVNLSRRSQQLVERQLSVLDRMEADEQDPDTLGGLFELDHLATRMRRNSENLLVLSGQDLGQGVDGAISAEEIIGAALSEVEHYQRIEIVSTPELAIRGDAVSDLVHVISELLENATEYSGNDAPVTLVSSATVAGDWRIEITDRGAGMPPAEIARVNARLAQPPEVDVEVSRRMGLYVVARLARRHQIGVRLGAAIEGGLTATIIVPAALVTDVPEQQEPPPAPPPEPEPEPAAQPEPAGELVAEHTGHLEQGEPDLPGPLYVPLNLIQPLPDPPETPSPPQVAERPSLDRSLAEHGPPRRAPVEDWDVVPAWPSEEDDPDGEFNFDGPTERMPAYEKVLSEWFGTGAHARDSEPDTVELERVQPVWPNAEQNGEEPPTLPKRVPHVDLIPSVTDTPLMDDGPIVSRAPDAVRSRMASLQNGVRRGRHQRREDVAAEGNWD</sequence>
<keyword evidence="8" id="KW-1133">Transmembrane helix</keyword>
<dbReference type="GO" id="GO:0000160">
    <property type="term" value="P:phosphorelay signal transduction system"/>
    <property type="evidence" value="ECO:0007669"/>
    <property type="project" value="UniProtKB-KW"/>
</dbReference>